<accession>A0ABV5D0Z8</accession>
<protein>
    <submittedName>
        <fullName evidence="2">Aldo/keto reductase</fullName>
    </submittedName>
</protein>
<evidence type="ECO:0000313" key="2">
    <source>
        <dbReference type="EMBL" id="MFB6397937.1"/>
    </source>
</evidence>
<dbReference type="InterPro" id="IPR023210">
    <property type="entry name" value="NADP_OxRdtase_dom"/>
</dbReference>
<comment type="caution">
    <text evidence="2">The sequence shown here is derived from an EMBL/GenBank/DDBJ whole genome shotgun (WGS) entry which is preliminary data.</text>
</comment>
<dbReference type="Pfam" id="PF00248">
    <property type="entry name" value="Aldo_ket_red"/>
    <property type="match status" value="1"/>
</dbReference>
<feature type="domain" description="NADP-dependent oxidoreductase" evidence="1">
    <location>
        <begin position="2"/>
        <end position="63"/>
    </location>
</feature>
<name>A0ABV5D0Z8_9ACTN</name>
<dbReference type="Proteomes" id="UP001582793">
    <property type="component" value="Unassembled WGS sequence"/>
</dbReference>
<gene>
    <name evidence="2" type="ORF">AAFH96_33365</name>
</gene>
<dbReference type="SUPFAM" id="SSF51430">
    <property type="entry name" value="NAD(P)-linked oxidoreductase"/>
    <property type="match status" value="1"/>
</dbReference>
<dbReference type="EMBL" id="JBCGDC010000182">
    <property type="protein sequence ID" value="MFB6397937.1"/>
    <property type="molecule type" value="Genomic_DNA"/>
</dbReference>
<dbReference type="InterPro" id="IPR036812">
    <property type="entry name" value="NAD(P)_OxRdtase_dom_sf"/>
</dbReference>
<evidence type="ECO:0000313" key="3">
    <source>
        <dbReference type="Proteomes" id="UP001582793"/>
    </source>
</evidence>
<reference evidence="2 3" key="1">
    <citation type="submission" date="2024-04" db="EMBL/GenBank/DDBJ databases">
        <title>Polymorphospora sp. isolated from Baiyangdian Lake in Xiong'an New Area.</title>
        <authorList>
            <person name="Zhang X."/>
            <person name="Liu J."/>
        </authorList>
    </citation>
    <scope>NUCLEOTIDE SEQUENCE [LARGE SCALE GENOMIC DNA]</scope>
    <source>
        <strain evidence="2 3">2-325</strain>
    </source>
</reference>
<keyword evidence="3" id="KW-1185">Reference proteome</keyword>
<proteinExistence type="predicted"/>
<evidence type="ECO:0000259" key="1">
    <source>
        <dbReference type="Pfam" id="PF00248"/>
    </source>
</evidence>
<dbReference type="Gene3D" id="3.20.20.100">
    <property type="entry name" value="NADP-dependent oxidoreductase domain"/>
    <property type="match status" value="1"/>
</dbReference>
<organism evidence="2 3">
    <name type="scientific">Polymorphospora lycopeni</name>
    <dbReference type="NCBI Taxonomy" id="3140240"/>
    <lineage>
        <taxon>Bacteria</taxon>
        <taxon>Bacillati</taxon>
        <taxon>Actinomycetota</taxon>
        <taxon>Actinomycetes</taxon>
        <taxon>Micromonosporales</taxon>
        <taxon>Micromonosporaceae</taxon>
        <taxon>Polymorphospora</taxon>
    </lineage>
</organism>
<dbReference type="RefSeq" id="WP_375736859.1">
    <property type="nucleotide sequence ID" value="NZ_JBCGDC010000182.1"/>
</dbReference>
<sequence length="67" mass="7289">MEAGANFIDTADTYQEGQSEQLLGEFIQADRDDLVLARKFTVGACPGLGISRTGNSRKNLATQSRRV</sequence>